<keyword evidence="5" id="KW-0732">Signal</keyword>
<dbReference type="PIRSF" id="PIRSF000018">
    <property type="entry name" value="Mb_ADH_cyt_c"/>
    <property type="match status" value="1"/>
</dbReference>
<evidence type="ECO:0000256" key="9">
    <source>
        <dbReference type="PROSITE-ProRule" id="PRU00433"/>
    </source>
</evidence>
<dbReference type="InterPro" id="IPR014353">
    <property type="entry name" value="Membr-bd_ADH_cyt_c"/>
</dbReference>
<gene>
    <name evidence="12" type="ORF">EZJ19_02510</name>
</gene>
<evidence type="ECO:0000256" key="8">
    <source>
        <dbReference type="ARBA" id="ARBA00023136"/>
    </source>
</evidence>
<evidence type="ECO:0000256" key="2">
    <source>
        <dbReference type="ARBA" id="ARBA00022475"/>
    </source>
</evidence>
<dbReference type="OrthoDB" id="9809720at2"/>
<dbReference type="GO" id="GO:0005506">
    <property type="term" value="F:iron ion binding"/>
    <property type="evidence" value="ECO:0007669"/>
    <property type="project" value="InterPro"/>
</dbReference>
<dbReference type="AlphaFoldDB" id="A0A4R1BLT0"/>
<evidence type="ECO:0000256" key="1">
    <source>
        <dbReference type="ARBA" id="ARBA00004236"/>
    </source>
</evidence>
<keyword evidence="8" id="KW-0472">Membrane</keyword>
<organism evidence="12 13">
    <name type="scientific">Parasulfuritortus cantonensis</name>
    <dbReference type="NCBI Taxonomy" id="2528202"/>
    <lineage>
        <taxon>Bacteria</taxon>
        <taxon>Pseudomonadati</taxon>
        <taxon>Pseudomonadota</taxon>
        <taxon>Betaproteobacteria</taxon>
        <taxon>Nitrosomonadales</taxon>
        <taxon>Thiobacillaceae</taxon>
        <taxon>Parasulfuritortus</taxon>
    </lineage>
</organism>
<comment type="caution">
    <text evidence="12">The sequence shown here is derived from an EMBL/GenBank/DDBJ whole genome shotgun (WGS) entry which is preliminary data.</text>
</comment>
<evidence type="ECO:0000313" key="12">
    <source>
        <dbReference type="EMBL" id="TCJ18410.1"/>
    </source>
</evidence>
<accession>A0A4R1BLT0</accession>
<dbReference type="PROSITE" id="PS51007">
    <property type="entry name" value="CYTC"/>
    <property type="match status" value="2"/>
</dbReference>
<evidence type="ECO:0000256" key="4">
    <source>
        <dbReference type="ARBA" id="ARBA00022723"/>
    </source>
</evidence>
<proteinExistence type="predicted"/>
<comment type="subcellular location">
    <subcellularLocation>
        <location evidence="1">Cell membrane</location>
    </subcellularLocation>
</comment>
<dbReference type="SUPFAM" id="SSF46626">
    <property type="entry name" value="Cytochrome c"/>
    <property type="match status" value="2"/>
</dbReference>
<feature type="domain" description="Cytochrome c" evidence="11">
    <location>
        <begin position="173"/>
        <end position="284"/>
    </location>
</feature>
<dbReference type="EMBL" id="SJZB01000011">
    <property type="protein sequence ID" value="TCJ18410.1"/>
    <property type="molecule type" value="Genomic_DNA"/>
</dbReference>
<dbReference type="Pfam" id="PF00034">
    <property type="entry name" value="Cytochrom_C"/>
    <property type="match status" value="1"/>
</dbReference>
<feature type="region of interest" description="Disordered" evidence="10">
    <location>
        <begin position="284"/>
        <end position="306"/>
    </location>
</feature>
<dbReference type="Gene3D" id="1.10.760.10">
    <property type="entry name" value="Cytochrome c-like domain"/>
    <property type="match status" value="1"/>
</dbReference>
<dbReference type="GO" id="GO:0020037">
    <property type="term" value="F:heme binding"/>
    <property type="evidence" value="ECO:0007669"/>
    <property type="project" value="InterPro"/>
</dbReference>
<evidence type="ECO:0000256" key="6">
    <source>
        <dbReference type="ARBA" id="ARBA00022737"/>
    </source>
</evidence>
<keyword evidence="13" id="KW-1185">Reference proteome</keyword>
<keyword evidence="4 9" id="KW-0479">Metal-binding</keyword>
<keyword evidence="3 9" id="KW-0349">Heme</keyword>
<evidence type="ECO:0000256" key="10">
    <source>
        <dbReference type="SAM" id="MobiDB-lite"/>
    </source>
</evidence>
<sequence>MAGLGKLLLAVCTVAVLPVGPVWAEPIADRGELVFRMAGCENCHTDREHGGARLAGGRKLATPLGTFYTPNITPDPTTGIGRWSEADFRRALREGVGPDGRQYYPSFPYTSYARMSDADIQALWTYLHAQPAVVKANKSHELPWYLNFRPLLVIWKWLFFSPGAYQPEAGKSASWNRGAYLVQGAGHCAECHTPRNQLGGFKKGMELAGSLNGPDGLVVPNITPDRQYGIGSWSKSDLADYLGTGNRPDGDCAGSLMAELIDNGLKYLPKTDLEAIADYVTSVPASSNPARKAGKAGGKKRQQEDY</sequence>
<dbReference type="InterPro" id="IPR051459">
    <property type="entry name" value="Cytochrome_c-type_DH"/>
</dbReference>
<dbReference type="Proteomes" id="UP000295443">
    <property type="component" value="Unassembled WGS sequence"/>
</dbReference>
<keyword evidence="6" id="KW-0677">Repeat</keyword>
<protein>
    <submittedName>
        <fullName evidence="12">C-type cytochrome</fullName>
    </submittedName>
</protein>
<evidence type="ECO:0000313" key="13">
    <source>
        <dbReference type="Proteomes" id="UP000295443"/>
    </source>
</evidence>
<dbReference type="GO" id="GO:0016614">
    <property type="term" value="F:oxidoreductase activity, acting on CH-OH group of donors"/>
    <property type="evidence" value="ECO:0007669"/>
    <property type="project" value="InterPro"/>
</dbReference>
<evidence type="ECO:0000256" key="7">
    <source>
        <dbReference type="ARBA" id="ARBA00023004"/>
    </source>
</evidence>
<dbReference type="InterPro" id="IPR009056">
    <property type="entry name" value="Cyt_c-like_dom"/>
</dbReference>
<dbReference type="PANTHER" id="PTHR35008">
    <property type="entry name" value="BLL4482 PROTEIN-RELATED"/>
    <property type="match status" value="1"/>
</dbReference>
<feature type="domain" description="Cytochrome c" evidence="11">
    <location>
        <begin position="26"/>
        <end position="131"/>
    </location>
</feature>
<dbReference type="GO" id="GO:0009055">
    <property type="term" value="F:electron transfer activity"/>
    <property type="evidence" value="ECO:0007669"/>
    <property type="project" value="InterPro"/>
</dbReference>
<reference evidence="12 13" key="1">
    <citation type="submission" date="2019-03" db="EMBL/GenBank/DDBJ databases">
        <title>Genome sequence of Thiobacillaceae bacterium LSR1, a sulfur-oxidizing bacterium isolated from freshwater sediment.</title>
        <authorList>
            <person name="Li S."/>
        </authorList>
    </citation>
    <scope>NUCLEOTIDE SEQUENCE [LARGE SCALE GENOMIC DNA]</scope>
    <source>
        <strain evidence="12 13">LSR1</strain>
    </source>
</reference>
<dbReference type="GO" id="GO:0005886">
    <property type="term" value="C:plasma membrane"/>
    <property type="evidence" value="ECO:0007669"/>
    <property type="project" value="UniProtKB-SubCell"/>
</dbReference>
<keyword evidence="7 9" id="KW-0408">Iron</keyword>
<evidence type="ECO:0000256" key="5">
    <source>
        <dbReference type="ARBA" id="ARBA00022729"/>
    </source>
</evidence>
<evidence type="ECO:0000256" key="3">
    <source>
        <dbReference type="ARBA" id="ARBA00022617"/>
    </source>
</evidence>
<keyword evidence="2" id="KW-1003">Cell membrane</keyword>
<dbReference type="PANTHER" id="PTHR35008:SF8">
    <property type="entry name" value="ALCOHOL DEHYDROGENASE CYTOCHROME C SUBUNIT"/>
    <property type="match status" value="1"/>
</dbReference>
<name>A0A4R1BLT0_9PROT</name>
<evidence type="ECO:0000259" key="11">
    <source>
        <dbReference type="PROSITE" id="PS51007"/>
    </source>
</evidence>
<dbReference type="InterPro" id="IPR036909">
    <property type="entry name" value="Cyt_c-like_dom_sf"/>
</dbReference>